<dbReference type="Proteomes" id="UP001642260">
    <property type="component" value="Unassembled WGS sequence"/>
</dbReference>
<name>A0ABC8M4T4_ERUVS</name>
<keyword evidence="2" id="KW-1185">Reference proteome</keyword>
<comment type="caution">
    <text evidence="1">The sequence shown here is derived from an EMBL/GenBank/DDBJ whole genome shotgun (WGS) entry which is preliminary data.</text>
</comment>
<dbReference type="AlphaFoldDB" id="A0ABC8M4T4"/>
<organism evidence="1 2">
    <name type="scientific">Eruca vesicaria subsp. sativa</name>
    <name type="common">Garden rocket</name>
    <name type="synonym">Eruca sativa</name>
    <dbReference type="NCBI Taxonomy" id="29727"/>
    <lineage>
        <taxon>Eukaryota</taxon>
        <taxon>Viridiplantae</taxon>
        <taxon>Streptophyta</taxon>
        <taxon>Embryophyta</taxon>
        <taxon>Tracheophyta</taxon>
        <taxon>Spermatophyta</taxon>
        <taxon>Magnoliopsida</taxon>
        <taxon>eudicotyledons</taxon>
        <taxon>Gunneridae</taxon>
        <taxon>Pentapetalae</taxon>
        <taxon>rosids</taxon>
        <taxon>malvids</taxon>
        <taxon>Brassicales</taxon>
        <taxon>Brassicaceae</taxon>
        <taxon>Brassiceae</taxon>
        <taxon>Eruca</taxon>
    </lineage>
</organism>
<reference evidence="1 2" key="1">
    <citation type="submission" date="2022-03" db="EMBL/GenBank/DDBJ databases">
        <authorList>
            <person name="Macdonald S."/>
            <person name="Ahmed S."/>
            <person name="Newling K."/>
        </authorList>
    </citation>
    <scope>NUCLEOTIDE SEQUENCE [LARGE SCALE GENOMIC DNA]</scope>
</reference>
<accession>A0ABC8M4T4</accession>
<evidence type="ECO:0000313" key="1">
    <source>
        <dbReference type="EMBL" id="CAH8390738.1"/>
    </source>
</evidence>
<proteinExistence type="predicted"/>
<evidence type="ECO:0000313" key="2">
    <source>
        <dbReference type="Proteomes" id="UP001642260"/>
    </source>
</evidence>
<dbReference type="EMBL" id="CAKOAT010915153">
    <property type="protein sequence ID" value="CAH8390738.1"/>
    <property type="molecule type" value="Genomic_DNA"/>
</dbReference>
<evidence type="ECO:0008006" key="3">
    <source>
        <dbReference type="Google" id="ProtNLM"/>
    </source>
</evidence>
<gene>
    <name evidence="1" type="ORF">ERUC_LOCUS43221</name>
</gene>
<protein>
    <recommendedName>
        <fullName evidence="3">Zinc finger GRF-type domain-containing protein</fullName>
    </recommendedName>
</protein>
<sequence>MELGGGTNQERRGKAIQGTMLCFCGIPAKISQAWTDMNHGRRFYGCERYKGGAGVVEETSTMACSSACCSLFKRLRLALFSSDCNKRE</sequence>